<protein>
    <recommendedName>
        <fullName evidence="1">Right handed beta helix domain-containing protein</fullName>
    </recommendedName>
</protein>
<dbReference type="SUPFAM" id="SSF51126">
    <property type="entry name" value="Pectin lyase-like"/>
    <property type="match status" value="1"/>
</dbReference>
<sequence>MIDKLITNVIFLSICIVINHVTSAKSFAGEEIGNHLQEKVSITKNVTIAAIEEETFGAEANPTGDPIGGGTGYHRFITWKHYQVETREELLDALKKAQFGQTIYINDSAEIDLTGYKDIVIPAGVTLASGRGKIGSQGALLFSDELDTFPLFSTGGVRVRITGLRLKGPDPERRTEQLKELYEKSLYNSIPVALGIKSSYTWLEIDNCELSGWSYSAIFLTQGVNAYIHHNSIHHNQRWGLGYGVCLARATALIEANLFDWCRHNIAATGESGTSYEARYNLVLENANSYSFDMHGVLNPNDGTYSAGDWVNIHHNTFRAIGVYPILLDGKPAQKSPIHHNWFVHSEDKLHAVVQNNTMDNLDVFRNQYTESKIVKD</sequence>
<dbReference type="Proteomes" id="UP000319783">
    <property type="component" value="Unassembled WGS sequence"/>
</dbReference>
<dbReference type="Pfam" id="PF13229">
    <property type="entry name" value="Beta_helix"/>
    <property type="match status" value="1"/>
</dbReference>
<evidence type="ECO:0000313" key="3">
    <source>
        <dbReference type="Proteomes" id="UP000319783"/>
    </source>
</evidence>
<feature type="domain" description="Right handed beta helix" evidence="1">
    <location>
        <begin position="203"/>
        <end position="344"/>
    </location>
</feature>
<organism evidence="2 3">
    <name type="scientific">Candidatus Jettenia ecosi</name>
    <dbReference type="NCBI Taxonomy" id="2494326"/>
    <lineage>
        <taxon>Bacteria</taxon>
        <taxon>Pseudomonadati</taxon>
        <taxon>Planctomycetota</taxon>
        <taxon>Candidatus Brocadiia</taxon>
        <taxon>Candidatus Brocadiales</taxon>
        <taxon>Candidatus Brocadiaceae</taxon>
        <taxon>Candidatus Jettenia</taxon>
    </lineage>
</organism>
<dbReference type="AlphaFoldDB" id="A0A533Q8E9"/>
<comment type="caution">
    <text evidence="2">The sequence shown here is derived from an EMBL/GenBank/DDBJ whole genome shotgun (WGS) entry which is preliminary data.</text>
</comment>
<dbReference type="Gene3D" id="2.160.20.10">
    <property type="entry name" value="Single-stranded right-handed beta-helix, Pectin lyase-like"/>
    <property type="match status" value="1"/>
</dbReference>
<dbReference type="InterPro" id="IPR012334">
    <property type="entry name" value="Pectin_lyas_fold"/>
</dbReference>
<dbReference type="InterPro" id="IPR039448">
    <property type="entry name" value="Beta_helix"/>
</dbReference>
<evidence type="ECO:0000259" key="1">
    <source>
        <dbReference type="Pfam" id="PF13229"/>
    </source>
</evidence>
<evidence type="ECO:0000313" key="2">
    <source>
        <dbReference type="EMBL" id="TLD40946.1"/>
    </source>
</evidence>
<reference evidence="2 3" key="1">
    <citation type="submission" date="2019-04" db="EMBL/GenBank/DDBJ databases">
        <title>Genome of a novel bacterium Candidatus Jettenia ecosi reconstructed from metagenome of an anammox bioreactor.</title>
        <authorList>
            <person name="Mardanov A.V."/>
            <person name="Beletsky A.V."/>
            <person name="Ravin N.V."/>
            <person name="Botchkova E.A."/>
            <person name="Litti Y.V."/>
            <person name="Nozhevnikova A.N."/>
        </authorList>
    </citation>
    <scope>NUCLEOTIDE SEQUENCE [LARGE SCALE GENOMIC DNA]</scope>
    <source>
        <strain evidence="2">J2</strain>
    </source>
</reference>
<proteinExistence type="predicted"/>
<dbReference type="InterPro" id="IPR011050">
    <property type="entry name" value="Pectin_lyase_fold/virulence"/>
</dbReference>
<dbReference type="EMBL" id="SULG01000070">
    <property type="protein sequence ID" value="TLD40946.1"/>
    <property type="molecule type" value="Genomic_DNA"/>
</dbReference>
<name>A0A533Q8E9_9BACT</name>
<accession>A0A533Q8E9</accession>
<gene>
    <name evidence="2" type="ORF">JETT_2781</name>
</gene>